<keyword evidence="9" id="KW-0560">Oxidoreductase</keyword>
<evidence type="ECO:0000259" key="14">
    <source>
        <dbReference type="PROSITE" id="PS51384"/>
    </source>
</evidence>
<dbReference type="InterPro" id="IPR001433">
    <property type="entry name" value="OxRdtase_FAD/NAD-bd"/>
</dbReference>
<dbReference type="PROSITE" id="PS50902">
    <property type="entry name" value="FLAVODOXIN_LIKE"/>
    <property type="match status" value="1"/>
</dbReference>
<keyword evidence="5" id="KW-0288">FMN</keyword>
<name>A0A815IPK2_ADIRI</name>
<dbReference type="SUPFAM" id="SSF52343">
    <property type="entry name" value="Ferredoxin reductase-like, C-terminal NADP-linked domain"/>
    <property type="match status" value="1"/>
</dbReference>
<dbReference type="InterPro" id="IPR001094">
    <property type="entry name" value="Flavdoxin-like"/>
</dbReference>
<dbReference type="PANTHER" id="PTHR19384:SF84">
    <property type="entry name" value="METHIONINE SYNTHASE REDUCTASE"/>
    <property type="match status" value="1"/>
</dbReference>
<dbReference type="PANTHER" id="PTHR19384">
    <property type="entry name" value="NITRIC OXIDE SYNTHASE-RELATED"/>
    <property type="match status" value="1"/>
</dbReference>
<dbReference type="AlphaFoldDB" id="A0A815IPK2"/>
<dbReference type="InterPro" id="IPR023173">
    <property type="entry name" value="NADPH_Cyt_P450_Rdtase_alpha"/>
</dbReference>
<evidence type="ECO:0000313" key="15">
    <source>
        <dbReference type="EMBL" id="CAF0981204.1"/>
    </source>
</evidence>
<comment type="cofactor">
    <cofactor evidence="1">
        <name>FMN</name>
        <dbReference type="ChEBI" id="CHEBI:58210"/>
    </cofactor>
</comment>
<evidence type="ECO:0000256" key="8">
    <source>
        <dbReference type="ARBA" id="ARBA00022857"/>
    </source>
</evidence>
<dbReference type="InterPro" id="IPR001709">
    <property type="entry name" value="Flavoprot_Pyr_Nucl_cyt_Rdtase"/>
</dbReference>
<keyword evidence="7" id="KW-0274">FAD</keyword>
<evidence type="ECO:0000256" key="6">
    <source>
        <dbReference type="ARBA" id="ARBA00022691"/>
    </source>
</evidence>
<dbReference type="SUPFAM" id="SSF63380">
    <property type="entry name" value="Riboflavin synthase domain-like"/>
    <property type="match status" value="1"/>
</dbReference>
<dbReference type="InterPro" id="IPR029039">
    <property type="entry name" value="Flavoprotein-like_sf"/>
</dbReference>
<dbReference type="Proteomes" id="UP000663852">
    <property type="component" value="Unassembled WGS sequence"/>
</dbReference>
<dbReference type="Pfam" id="PF00258">
    <property type="entry name" value="Flavodoxin_1"/>
    <property type="match status" value="1"/>
</dbReference>
<dbReference type="Gene3D" id="2.40.30.10">
    <property type="entry name" value="Translation factors"/>
    <property type="match status" value="1"/>
</dbReference>
<feature type="domain" description="Flavodoxin-like" evidence="13">
    <location>
        <begin position="1"/>
        <end position="126"/>
    </location>
</feature>
<keyword evidence="6" id="KW-0949">S-adenosyl-L-methionine</keyword>
<keyword evidence="10" id="KW-0486">Methionine biosynthesis</keyword>
<dbReference type="OrthoDB" id="1856718at2759"/>
<dbReference type="PRINTS" id="PR00371">
    <property type="entry name" value="FPNCR"/>
</dbReference>
<protein>
    <recommendedName>
        <fullName evidence="12">Methionine synthase reductase</fullName>
        <ecNumber evidence="11">1.16.1.8</ecNumber>
    </recommendedName>
</protein>
<keyword evidence="17" id="KW-1185">Reference proteome</keyword>
<evidence type="ECO:0000256" key="10">
    <source>
        <dbReference type="ARBA" id="ARBA00023167"/>
    </source>
</evidence>
<evidence type="ECO:0000256" key="5">
    <source>
        <dbReference type="ARBA" id="ARBA00022643"/>
    </source>
</evidence>
<dbReference type="InterPro" id="IPR008254">
    <property type="entry name" value="Flavodoxin/NO_synth"/>
</dbReference>
<evidence type="ECO:0000256" key="1">
    <source>
        <dbReference type="ARBA" id="ARBA00001917"/>
    </source>
</evidence>
<dbReference type="GO" id="GO:0030586">
    <property type="term" value="F:[methionine synthase] reductase (NADPH) activity"/>
    <property type="evidence" value="ECO:0007669"/>
    <property type="project" value="UniProtKB-EC"/>
</dbReference>
<dbReference type="Pfam" id="PF00667">
    <property type="entry name" value="FAD_binding_1"/>
    <property type="match status" value="1"/>
</dbReference>
<dbReference type="Gene3D" id="3.40.50.80">
    <property type="entry name" value="Nucleotide-binding domain of ferredoxin-NADP reductase (FNR) module"/>
    <property type="match status" value="1"/>
</dbReference>
<dbReference type="FunFam" id="1.20.990.10:FF:000007">
    <property type="entry name" value="Methionine synthase reductase"/>
    <property type="match status" value="1"/>
</dbReference>
<dbReference type="Gene3D" id="3.40.50.360">
    <property type="match status" value="1"/>
</dbReference>
<keyword evidence="8" id="KW-0521">NADP</keyword>
<dbReference type="GO" id="GO:0050667">
    <property type="term" value="P:homocysteine metabolic process"/>
    <property type="evidence" value="ECO:0007669"/>
    <property type="project" value="TreeGrafter"/>
</dbReference>
<evidence type="ECO:0000256" key="2">
    <source>
        <dbReference type="ARBA" id="ARBA00001974"/>
    </source>
</evidence>
<organism evidence="16 18">
    <name type="scientific">Adineta ricciae</name>
    <name type="common">Rotifer</name>
    <dbReference type="NCBI Taxonomy" id="249248"/>
    <lineage>
        <taxon>Eukaryota</taxon>
        <taxon>Metazoa</taxon>
        <taxon>Spiralia</taxon>
        <taxon>Gnathifera</taxon>
        <taxon>Rotifera</taxon>
        <taxon>Eurotatoria</taxon>
        <taxon>Bdelloidea</taxon>
        <taxon>Adinetida</taxon>
        <taxon>Adinetidae</taxon>
        <taxon>Adineta</taxon>
    </lineage>
</organism>
<accession>A0A815IPK2</accession>
<comment type="caution">
    <text evidence="16">The sequence shown here is derived from an EMBL/GenBank/DDBJ whole genome shotgun (WGS) entry which is preliminary data.</text>
</comment>
<dbReference type="EC" id="1.16.1.8" evidence="11"/>
<dbReference type="EMBL" id="CAJNOR010000684">
    <property type="protein sequence ID" value="CAF0981204.1"/>
    <property type="molecule type" value="Genomic_DNA"/>
</dbReference>
<dbReference type="GO" id="GO:0010181">
    <property type="term" value="F:FMN binding"/>
    <property type="evidence" value="ECO:0007669"/>
    <property type="project" value="InterPro"/>
</dbReference>
<dbReference type="PRINTS" id="PR00369">
    <property type="entry name" value="FLAVODOXIN"/>
</dbReference>
<dbReference type="EMBL" id="CAJNOJ010000287">
    <property type="protein sequence ID" value="CAF1371129.1"/>
    <property type="molecule type" value="Genomic_DNA"/>
</dbReference>
<evidence type="ECO:0000313" key="18">
    <source>
        <dbReference type="Proteomes" id="UP000663852"/>
    </source>
</evidence>
<comment type="cofactor">
    <cofactor evidence="2">
        <name>FAD</name>
        <dbReference type="ChEBI" id="CHEBI:57692"/>
    </cofactor>
</comment>
<evidence type="ECO:0000256" key="7">
    <source>
        <dbReference type="ARBA" id="ARBA00022827"/>
    </source>
</evidence>
<dbReference type="Gene3D" id="1.20.990.10">
    <property type="entry name" value="NADPH-cytochrome p450 Reductase, Chain A, domain 3"/>
    <property type="match status" value="1"/>
</dbReference>
<dbReference type="GO" id="GO:0005829">
    <property type="term" value="C:cytosol"/>
    <property type="evidence" value="ECO:0007669"/>
    <property type="project" value="TreeGrafter"/>
</dbReference>
<evidence type="ECO:0000313" key="16">
    <source>
        <dbReference type="EMBL" id="CAF1371129.1"/>
    </source>
</evidence>
<evidence type="ECO:0000256" key="4">
    <source>
        <dbReference type="ARBA" id="ARBA00022630"/>
    </source>
</evidence>
<dbReference type="InterPro" id="IPR017938">
    <property type="entry name" value="Riboflavin_synthase-like_b-brl"/>
</dbReference>
<keyword evidence="4" id="KW-0285">Flavoprotein</keyword>
<keyword evidence="3" id="KW-0028">Amino-acid biosynthesis</keyword>
<evidence type="ECO:0000256" key="11">
    <source>
        <dbReference type="ARBA" id="ARBA00039088"/>
    </source>
</evidence>
<evidence type="ECO:0000256" key="9">
    <source>
        <dbReference type="ARBA" id="ARBA00023002"/>
    </source>
</evidence>
<dbReference type="GO" id="GO:0050660">
    <property type="term" value="F:flavin adenine dinucleotide binding"/>
    <property type="evidence" value="ECO:0007669"/>
    <property type="project" value="TreeGrafter"/>
</dbReference>
<dbReference type="InterPro" id="IPR017927">
    <property type="entry name" value="FAD-bd_FR_type"/>
</dbReference>
<evidence type="ECO:0000256" key="12">
    <source>
        <dbReference type="ARBA" id="ARBA00040659"/>
    </source>
</evidence>
<gene>
    <name evidence="16" type="ORF">EDS130_LOCUS34380</name>
    <name evidence="15" type="ORF">XAT740_LOCUS12191</name>
</gene>
<dbReference type="SUPFAM" id="SSF52218">
    <property type="entry name" value="Flavoproteins"/>
    <property type="match status" value="1"/>
</dbReference>
<evidence type="ECO:0000313" key="17">
    <source>
        <dbReference type="Proteomes" id="UP000663828"/>
    </source>
</evidence>
<evidence type="ECO:0000259" key="13">
    <source>
        <dbReference type="PROSITE" id="PS50902"/>
    </source>
</evidence>
<sequence>MGDIASDQHQICADIFELDEIDKQFKLEDEPVMVIVTSSTGDGEPPSNASKFWRKIRREKNPQFLSHMKYTVLGLGDTNYSNFCNCGRVLDRRFEELGATRFYPSAWADDAVGMDSTIEPWLQGLWPALKETLSKIGNSTDASVNNLSDSINQLNLSTENKPTVDRQLSSSNKFKSDKDTITYSSGLAELTTLTLPPKPTHTLAVKLIESAESAHQASIEGQYHASTLTRRECLTHDAAVKPVMSIDLQLSEEEFVFEPGDAVKVVCANNENEVDLLLKRLQWIDKAPYQLDISISPDNTKKSAKVPTYIPSMCSLRYALTNCLDIRSSPRKNLLRLFVDCTTDEDEKRRLEELCSKEGSEIYIKYILEEHLSVLDILNHFPSCQPDVPILIEFLPSLMPRFYSICSSPLDDARSIQFVYSLLKFEPKNGRTYERNGVCTNWLNEIDLGTKVLIQTRISQHFRLPLTLDTPVIMIGPGTGVAPFIGFLEHLHLSSKSINGFDVNNLNTWLFYGCRHRRRDFLFEEQIQMYQQINVLKHIFVAASREDNYPYRYVQDQLRANGKDIADLIYHRNAVIYVCGDIKVMVRDVRETIAQILKETFDIQNIEEYMKSLETSRRYLLDIWS</sequence>
<dbReference type="GO" id="GO:0009086">
    <property type="term" value="P:methionine biosynthetic process"/>
    <property type="evidence" value="ECO:0007669"/>
    <property type="project" value="UniProtKB-KW"/>
</dbReference>
<dbReference type="InterPro" id="IPR039261">
    <property type="entry name" value="FNR_nucleotide-bd"/>
</dbReference>
<feature type="domain" description="FAD-binding FR-type" evidence="14">
    <location>
        <begin position="221"/>
        <end position="465"/>
    </location>
</feature>
<dbReference type="FunFam" id="3.40.50.360:FF:000059">
    <property type="entry name" value="5-methyltetrahydrofolate-homocysteine methyltransferase reductase"/>
    <property type="match status" value="1"/>
</dbReference>
<dbReference type="Pfam" id="PF00175">
    <property type="entry name" value="NAD_binding_1"/>
    <property type="match status" value="1"/>
</dbReference>
<evidence type="ECO:0000256" key="3">
    <source>
        <dbReference type="ARBA" id="ARBA00022605"/>
    </source>
</evidence>
<dbReference type="PROSITE" id="PS51384">
    <property type="entry name" value="FAD_FR"/>
    <property type="match status" value="1"/>
</dbReference>
<proteinExistence type="predicted"/>
<dbReference type="InterPro" id="IPR003097">
    <property type="entry name" value="CysJ-like_FAD-binding"/>
</dbReference>
<dbReference type="Proteomes" id="UP000663828">
    <property type="component" value="Unassembled WGS sequence"/>
</dbReference>
<reference evidence="16" key="1">
    <citation type="submission" date="2021-02" db="EMBL/GenBank/DDBJ databases">
        <authorList>
            <person name="Nowell W R."/>
        </authorList>
    </citation>
    <scope>NUCLEOTIDE SEQUENCE</scope>
</reference>